<dbReference type="AlphaFoldDB" id="A0A090QQ40"/>
<proteinExistence type="predicted"/>
<keyword evidence="1 2" id="KW-1133">Transmembrane helix</keyword>
<feature type="transmembrane region" description="Helical" evidence="2">
    <location>
        <begin position="98"/>
        <end position="119"/>
    </location>
</feature>
<organism evidence="4 5">
    <name type="scientific">Photobacterium aphoticum</name>
    <dbReference type="NCBI Taxonomy" id="754436"/>
    <lineage>
        <taxon>Bacteria</taxon>
        <taxon>Pseudomonadati</taxon>
        <taxon>Pseudomonadota</taxon>
        <taxon>Gammaproteobacteria</taxon>
        <taxon>Vibrionales</taxon>
        <taxon>Vibrionaceae</taxon>
        <taxon>Photobacterium</taxon>
    </lineage>
</organism>
<dbReference type="STRING" id="754436.JCM19237_1050"/>
<evidence type="ECO:0000256" key="1">
    <source>
        <dbReference type="PROSITE-ProRule" id="PRU01193"/>
    </source>
</evidence>
<feature type="domain" description="CNNM transmembrane" evidence="3">
    <location>
        <begin position="1"/>
        <end position="198"/>
    </location>
</feature>
<accession>A0A090QQ40</accession>
<keyword evidence="1 2" id="KW-0472">Membrane</keyword>
<reference evidence="4 5" key="1">
    <citation type="journal article" date="2014" name="Genome Announc.">
        <title>Draft Genome Sequences of Two Vibrionaceae Species, Vibrio ponticus C121 and Photobacterium aphoticum C119, Isolated as Coral Reef Microbiota.</title>
        <authorList>
            <person name="Al-saari N."/>
            <person name="Meirelles P.M."/>
            <person name="Mino S."/>
            <person name="Suda W."/>
            <person name="Oshima K."/>
            <person name="Hattori M."/>
            <person name="Ohkuma M."/>
            <person name="Thompson F.L."/>
            <person name="Gomez-Gil B."/>
            <person name="Sawabe T."/>
            <person name="Sawabe T."/>
        </authorList>
    </citation>
    <scope>NUCLEOTIDE SEQUENCE [LARGE SCALE GENOMIC DNA]</scope>
    <source>
        <strain evidence="4 5">JCM 19237</strain>
    </source>
</reference>
<evidence type="ECO:0000256" key="2">
    <source>
        <dbReference type="SAM" id="Phobius"/>
    </source>
</evidence>
<dbReference type="eggNOG" id="COG1253">
    <property type="taxonomic scope" value="Bacteria"/>
</dbReference>
<evidence type="ECO:0000313" key="5">
    <source>
        <dbReference type="Proteomes" id="UP000029227"/>
    </source>
</evidence>
<keyword evidence="1 2" id="KW-0812">Transmembrane</keyword>
<dbReference type="PANTHER" id="PTHR43099">
    <property type="entry name" value="UPF0053 PROTEIN YRKA"/>
    <property type="match status" value="1"/>
</dbReference>
<dbReference type="PROSITE" id="PS51846">
    <property type="entry name" value="CNNM"/>
    <property type="match status" value="1"/>
</dbReference>
<evidence type="ECO:0000313" key="4">
    <source>
        <dbReference type="EMBL" id="GAL04378.1"/>
    </source>
</evidence>
<feature type="transmembrane region" description="Helical" evidence="2">
    <location>
        <begin position="55"/>
        <end position="78"/>
    </location>
</feature>
<gene>
    <name evidence="4" type="ORF">JCM19237_1050</name>
</gene>
<dbReference type="GO" id="GO:0016020">
    <property type="term" value="C:membrane"/>
    <property type="evidence" value="ECO:0007669"/>
    <property type="project" value="UniProtKB-UniRule"/>
</dbReference>
<comment type="caution">
    <text evidence="4">The sequence shown here is derived from an EMBL/GenBank/DDBJ whole genome shotgun (WGS) entry which is preliminary data.</text>
</comment>
<dbReference type="InterPro" id="IPR002550">
    <property type="entry name" value="CNNM"/>
</dbReference>
<evidence type="ECO:0000259" key="3">
    <source>
        <dbReference type="PROSITE" id="PS51846"/>
    </source>
</evidence>
<sequence length="238" mass="25747">MDVLIIVALILLNGIFAMSEIALVTARKSRLQRLADEGDKRAERAISLGEHPTHFLSTVQIGITAIGILNGVFGEAVLADPLARVMQSVGISAQTSSVVSTAVVVISITYLSIVVGELVPKRLAQQNPEGIARLMARPISLLAVLSRPFVALLSASTEYLLRHLGQQKSSYDSDTLTEEDIQAVLKEKSHTSMVSKQEHEIVRNVFHFDDRRVVSLMTHAMPSSPLTSTSPSPITLTA</sequence>
<dbReference type="InterPro" id="IPR051676">
    <property type="entry name" value="UPF0053_domain"/>
</dbReference>
<dbReference type="EMBL" id="BBMN01000004">
    <property type="protein sequence ID" value="GAL04378.1"/>
    <property type="molecule type" value="Genomic_DNA"/>
</dbReference>
<protein>
    <submittedName>
        <fullName evidence="4">Magnesium and cobalt efflux protein CorC</fullName>
    </submittedName>
</protein>
<dbReference type="PANTHER" id="PTHR43099:SF5">
    <property type="entry name" value="HLYC_CORC FAMILY TRANSPORTER"/>
    <property type="match status" value="1"/>
</dbReference>
<name>A0A090QQ40_9GAMM</name>
<dbReference type="Pfam" id="PF01595">
    <property type="entry name" value="CNNM"/>
    <property type="match status" value="1"/>
</dbReference>
<dbReference type="Proteomes" id="UP000029227">
    <property type="component" value="Unassembled WGS sequence"/>
</dbReference>